<gene>
    <name evidence="11" type="ORF">BV898_19896</name>
</gene>
<proteinExistence type="predicted"/>
<feature type="domain" description="BED-type" evidence="10">
    <location>
        <begin position="56"/>
        <end position="117"/>
    </location>
</feature>
<dbReference type="GO" id="GO:0005634">
    <property type="term" value="C:nucleus"/>
    <property type="evidence" value="ECO:0007669"/>
    <property type="project" value="UniProtKB-SubCell"/>
</dbReference>
<keyword evidence="12" id="KW-1185">Reference proteome</keyword>
<dbReference type="PANTHER" id="PTHR46481:SF10">
    <property type="entry name" value="ZINC FINGER BED DOMAIN-CONTAINING PROTEIN 39"/>
    <property type="match status" value="1"/>
</dbReference>
<keyword evidence="5" id="KW-0805">Transcription regulation</keyword>
<feature type="compositionally biased region" description="Low complexity" evidence="9">
    <location>
        <begin position="9"/>
        <end position="26"/>
    </location>
</feature>
<dbReference type="PANTHER" id="PTHR46481">
    <property type="entry name" value="ZINC FINGER BED DOMAIN-CONTAINING PROTEIN 4"/>
    <property type="match status" value="1"/>
</dbReference>
<feature type="non-terminal residue" evidence="11">
    <location>
        <position position="1"/>
    </location>
</feature>
<dbReference type="InterPro" id="IPR003656">
    <property type="entry name" value="Znf_BED"/>
</dbReference>
<dbReference type="Proteomes" id="UP000192578">
    <property type="component" value="Unassembled WGS sequence"/>
</dbReference>
<keyword evidence="3 8" id="KW-0863">Zinc-finger</keyword>
<evidence type="ECO:0000256" key="8">
    <source>
        <dbReference type="PROSITE-ProRule" id="PRU00027"/>
    </source>
</evidence>
<keyword evidence="6" id="KW-0804">Transcription</keyword>
<evidence type="ECO:0000256" key="9">
    <source>
        <dbReference type="SAM" id="MobiDB-lite"/>
    </source>
</evidence>
<dbReference type="PROSITE" id="PS50808">
    <property type="entry name" value="ZF_BED"/>
    <property type="match status" value="1"/>
</dbReference>
<dbReference type="GO" id="GO:0003677">
    <property type="term" value="F:DNA binding"/>
    <property type="evidence" value="ECO:0007669"/>
    <property type="project" value="InterPro"/>
</dbReference>
<evidence type="ECO:0000313" key="12">
    <source>
        <dbReference type="Proteomes" id="UP000192578"/>
    </source>
</evidence>
<name>A0A9X6NJW7_HYPEX</name>
<dbReference type="InterPro" id="IPR052035">
    <property type="entry name" value="ZnF_BED_domain_contain"/>
</dbReference>
<sequence>MSSSDNDDIVSVSEPKSQQKKSQQPKGPKAAVFSPEEAKKLLLDGTLQIVNNPAAKTDTAVWKKFGLLKADDCDKCLPYAVCRNCKKIYTYKSSHGSGTSTLKYHLQENCTGEASKEGQKRVTQFFQPAAFKEKKPVPTSAKMELSKACVAFTAKDLRAFNTVAGDGFIEIICAAVSIGRRFDFSLELSSELIPHRTTVSQRLGETAKDVRSLLGPELVSVFSEYGGGITLDGWKEVRSQTDYIGLTVHYYLDWKLQERCLLMTEYDREIKTGENIREFVEANLKNPYGVTETLCHNALFVTDG</sequence>
<evidence type="ECO:0000256" key="2">
    <source>
        <dbReference type="ARBA" id="ARBA00022723"/>
    </source>
</evidence>
<dbReference type="GO" id="GO:0009791">
    <property type="term" value="P:post-embryonic development"/>
    <property type="evidence" value="ECO:0007669"/>
    <property type="project" value="UniProtKB-ARBA"/>
</dbReference>
<keyword evidence="7" id="KW-0539">Nucleus</keyword>
<evidence type="ECO:0000256" key="6">
    <source>
        <dbReference type="ARBA" id="ARBA00023163"/>
    </source>
</evidence>
<evidence type="ECO:0000256" key="5">
    <source>
        <dbReference type="ARBA" id="ARBA00023015"/>
    </source>
</evidence>
<evidence type="ECO:0000256" key="4">
    <source>
        <dbReference type="ARBA" id="ARBA00022833"/>
    </source>
</evidence>
<reference evidence="12" key="1">
    <citation type="submission" date="2017-01" db="EMBL/GenBank/DDBJ databases">
        <title>Comparative genomics of anhydrobiosis in the tardigrade Hypsibius dujardini.</title>
        <authorList>
            <person name="Yoshida Y."/>
            <person name="Koutsovoulos G."/>
            <person name="Laetsch D."/>
            <person name="Stevens L."/>
            <person name="Kumar S."/>
            <person name="Horikawa D."/>
            <person name="Ishino K."/>
            <person name="Komine S."/>
            <person name="Tomita M."/>
            <person name="Blaxter M."/>
            <person name="Arakawa K."/>
        </authorList>
    </citation>
    <scope>NUCLEOTIDE SEQUENCE [LARGE SCALE GENOMIC DNA]</scope>
    <source>
        <strain evidence="12">Z151</strain>
    </source>
</reference>
<evidence type="ECO:0000259" key="10">
    <source>
        <dbReference type="PROSITE" id="PS50808"/>
    </source>
</evidence>
<dbReference type="SUPFAM" id="SSF140996">
    <property type="entry name" value="Hermes dimerisation domain"/>
    <property type="match status" value="1"/>
</dbReference>
<accession>A0A9X6NJW7</accession>
<comment type="caution">
    <text evidence="11">The sequence shown here is derived from an EMBL/GenBank/DDBJ whole genome shotgun (WGS) entry which is preliminary data.</text>
</comment>
<dbReference type="InterPro" id="IPR036236">
    <property type="entry name" value="Znf_C2H2_sf"/>
</dbReference>
<dbReference type="SMART" id="SM00614">
    <property type="entry name" value="ZnF_BED"/>
    <property type="match status" value="1"/>
</dbReference>
<evidence type="ECO:0000256" key="3">
    <source>
        <dbReference type="ARBA" id="ARBA00022771"/>
    </source>
</evidence>
<evidence type="ECO:0000313" key="11">
    <source>
        <dbReference type="EMBL" id="OWA55512.1"/>
    </source>
</evidence>
<organism evidence="11 12">
    <name type="scientific">Hypsibius exemplaris</name>
    <name type="common">Freshwater tardigrade</name>
    <dbReference type="NCBI Taxonomy" id="2072580"/>
    <lineage>
        <taxon>Eukaryota</taxon>
        <taxon>Metazoa</taxon>
        <taxon>Ecdysozoa</taxon>
        <taxon>Tardigrada</taxon>
        <taxon>Eutardigrada</taxon>
        <taxon>Parachela</taxon>
        <taxon>Hypsibioidea</taxon>
        <taxon>Hypsibiidae</taxon>
        <taxon>Hypsibius</taxon>
    </lineage>
</organism>
<dbReference type="AlphaFoldDB" id="A0A9X6NJW7"/>
<protein>
    <recommendedName>
        <fullName evidence="10">BED-type domain-containing protein</fullName>
    </recommendedName>
</protein>
<keyword evidence="2" id="KW-0479">Metal-binding</keyword>
<dbReference type="OrthoDB" id="10051975at2759"/>
<dbReference type="Gene3D" id="1.10.10.1070">
    <property type="entry name" value="Zinc finger, BED domain-containing"/>
    <property type="match status" value="1"/>
</dbReference>
<comment type="subcellular location">
    <subcellularLocation>
        <location evidence="1">Nucleus</location>
    </subcellularLocation>
</comment>
<evidence type="ECO:0000256" key="1">
    <source>
        <dbReference type="ARBA" id="ARBA00004123"/>
    </source>
</evidence>
<dbReference type="EMBL" id="MTYJ01000883">
    <property type="protein sequence ID" value="OWA55512.1"/>
    <property type="molecule type" value="Genomic_DNA"/>
</dbReference>
<feature type="region of interest" description="Disordered" evidence="9">
    <location>
        <begin position="1"/>
        <end position="32"/>
    </location>
</feature>
<dbReference type="Pfam" id="PF02892">
    <property type="entry name" value="zf-BED"/>
    <property type="match status" value="1"/>
</dbReference>
<dbReference type="GO" id="GO:0008270">
    <property type="term" value="F:zinc ion binding"/>
    <property type="evidence" value="ECO:0007669"/>
    <property type="project" value="UniProtKB-KW"/>
</dbReference>
<evidence type="ECO:0000256" key="7">
    <source>
        <dbReference type="ARBA" id="ARBA00023242"/>
    </source>
</evidence>
<keyword evidence="4" id="KW-0862">Zinc</keyword>
<dbReference type="SUPFAM" id="SSF57667">
    <property type="entry name" value="beta-beta-alpha zinc fingers"/>
    <property type="match status" value="1"/>
</dbReference>